<organism evidence="9 10">
    <name type="scientific">Psychromonas aquatilis</name>
    <dbReference type="NCBI Taxonomy" id="2005072"/>
    <lineage>
        <taxon>Bacteria</taxon>
        <taxon>Pseudomonadati</taxon>
        <taxon>Pseudomonadota</taxon>
        <taxon>Gammaproteobacteria</taxon>
        <taxon>Alteromonadales</taxon>
        <taxon>Psychromonadaceae</taxon>
        <taxon>Psychromonas</taxon>
    </lineage>
</organism>
<dbReference type="Gene3D" id="3.20.20.330">
    <property type="entry name" value="Homocysteine-binding-like domain"/>
    <property type="match status" value="1"/>
</dbReference>
<dbReference type="SUPFAM" id="SSF82282">
    <property type="entry name" value="Homocysteine S-methyltransferase"/>
    <property type="match status" value="1"/>
</dbReference>
<keyword evidence="3" id="KW-0808">Transferase</keyword>
<evidence type="ECO:0000313" key="10">
    <source>
        <dbReference type="Proteomes" id="UP001369082"/>
    </source>
</evidence>
<proteinExistence type="inferred from homology"/>
<evidence type="ECO:0000256" key="2">
    <source>
        <dbReference type="ARBA" id="ARBA00022603"/>
    </source>
</evidence>
<dbReference type="Proteomes" id="UP001369082">
    <property type="component" value="Unassembled WGS sequence"/>
</dbReference>
<evidence type="ECO:0000256" key="1">
    <source>
        <dbReference type="ARBA" id="ARBA00010398"/>
    </source>
</evidence>
<gene>
    <name evidence="9" type="ORF">V6256_15980</name>
</gene>
<keyword evidence="2" id="KW-0489">Methyltransferase</keyword>
<comment type="similarity">
    <text evidence="1">Belongs to the vitamin-B12 dependent methionine synthase family.</text>
</comment>
<feature type="compositionally biased region" description="Basic and acidic residues" evidence="7">
    <location>
        <begin position="1"/>
        <end position="16"/>
    </location>
</feature>
<dbReference type="EMBL" id="JBAKAZ010000412">
    <property type="protein sequence ID" value="MEL0631063.1"/>
    <property type="molecule type" value="Genomic_DNA"/>
</dbReference>
<evidence type="ECO:0000256" key="5">
    <source>
        <dbReference type="ARBA" id="ARBA00022723"/>
    </source>
</evidence>
<dbReference type="InterPro" id="IPR003726">
    <property type="entry name" value="HCY_dom"/>
</dbReference>
<dbReference type="PANTHER" id="PTHR45833:SF1">
    <property type="entry name" value="METHIONINE SYNTHASE"/>
    <property type="match status" value="1"/>
</dbReference>
<dbReference type="InterPro" id="IPR050554">
    <property type="entry name" value="Met_Synthase/Corrinoid"/>
</dbReference>
<protein>
    <submittedName>
        <fullName evidence="9">Homocysteine S-methyltransferase family protein</fullName>
    </submittedName>
</protein>
<evidence type="ECO:0000256" key="3">
    <source>
        <dbReference type="ARBA" id="ARBA00022679"/>
    </source>
</evidence>
<dbReference type="InterPro" id="IPR036589">
    <property type="entry name" value="HCY_dom_sf"/>
</dbReference>
<comment type="caution">
    <text evidence="9">The sequence shown here is derived from an EMBL/GenBank/DDBJ whole genome shotgun (WGS) entry which is preliminary data.</text>
</comment>
<keyword evidence="10" id="KW-1185">Reference proteome</keyword>
<name>A0ABU9GUR1_9GAMM</name>
<feature type="non-terminal residue" evidence="9">
    <location>
        <position position="70"/>
    </location>
</feature>
<evidence type="ECO:0000256" key="7">
    <source>
        <dbReference type="SAM" id="MobiDB-lite"/>
    </source>
</evidence>
<reference evidence="9 10" key="1">
    <citation type="submission" date="2024-02" db="EMBL/GenBank/DDBJ databases">
        <title>Bacteria isolated from the canopy kelp, Nereocystis luetkeana.</title>
        <authorList>
            <person name="Pfister C.A."/>
            <person name="Younker I.T."/>
            <person name="Light S.H."/>
        </authorList>
    </citation>
    <scope>NUCLEOTIDE SEQUENCE [LARGE SCALE GENOMIC DNA]</scope>
    <source>
        <strain evidence="9 10">TI.1.05</strain>
    </source>
</reference>
<keyword evidence="5" id="KW-0479">Metal-binding</keyword>
<keyword evidence="6" id="KW-0170">Cobalt</keyword>
<dbReference type="RefSeq" id="WP_341599186.1">
    <property type="nucleotide sequence ID" value="NZ_JBAKAZ010000412.1"/>
</dbReference>
<evidence type="ECO:0000256" key="6">
    <source>
        <dbReference type="ARBA" id="ARBA00023285"/>
    </source>
</evidence>
<dbReference type="Pfam" id="PF02574">
    <property type="entry name" value="S-methyl_trans"/>
    <property type="match status" value="1"/>
</dbReference>
<dbReference type="PANTHER" id="PTHR45833">
    <property type="entry name" value="METHIONINE SYNTHASE"/>
    <property type="match status" value="1"/>
</dbReference>
<keyword evidence="4" id="KW-0949">S-adenosyl-L-methionine</keyword>
<sequence length="70" mass="7689">RIARRVPEEKTDETPDRPPFVAGVLGPTNRTSSISPDVNDPAYRNVTYDELVIAYIESTKGLIKGGCDLI</sequence>
<evidence type="ECO:0000313" key="9">
    <source>
        <dbReference type="EMBL" id="MEL0631063.1"/>
    </source>
</evidence>
<accession>A0ABU9GUR1</accession>
<evidence type="ECO:0000259" key="8">
    <source>
        <dbReference type="Pfam" id="PF02574"/>
    </source>
</evidence>
<evidence type="ECO:0000256" key="4">
    <source>
        <dbReference type="ARBA" id="ARBA00022691"/>
    </source>
</evidence>
<feature type="region of interest" description="Disordered" evidence="7">
    <location>
        <begin position="1"/>
        <end position="38"/>
    </location>
</feature>
<feature type="domain" description="Hcy-binding" evidence="8">
    <location>
        <begin position="1"/>
        <end position="70"/>
    </location>
</feature>
<feature type="non-terminal residue" evidence="9">
    <location>
        <position position="1"/>
    </location>
</feature>